<dbReference type="Pfam" id="PF05231">
    <property type="entry name" value="MASE1"/>
    <property type="match status" value="1"/>
</dbReference>
<feature type="transmembrane region" description="Helical" evidence="8">
    <location>
        <begin position="94"/>
        <end position="117"/>
    </location>
</feature>
<dbReference type="EMBL" id="QVQT01000006">
    <property type="protein sequence ID" value="RFU15222.1"/>
    <property type="molecule type" value="Genomic_DNA"/>
</dbReference>
<dbReference type="Proteomes" id="UP000264702">
    <property type="component" value="Unassembled WGS sequence"/>
</dbReference>
<dbReference type="AlphaFoldDB" id="A0A372IJV0"/>
<dbReference type="NCBIfam" id="TIGR00229">
    <property type="entry name" value="sensory_box"/>
    <property type="match status" value="1"/>
</dbReference>
<dbReference type="InterPro" id="IPR050469">
    <property type="entry name" value="Diguanylate_Cyclase"/>
</dbReference>
<dbReference type="NCBIfam" id="TIGR00254">
    <property type="entry name" value="GGDEF"/>
    <property type="match status" value="1"/>
</dbReference>
<evidence type="ECO:0000256" key="7">
    <source>
        <dbReference type="ARBA" id="ARBA00034247"/>
    </source>
</evidence>
<dbReference type="Pfam" id="PF00990">
    <property type="entry name" value="GGDEF"/>
    <property type="match status" value="1"/>
</dbReference>
<dbReference type="RefSeq" id="WP_117301981.1">
    <property type="nucleotide sequence ID" value="NZ_QVQT02000006.1"/>
</dbReference>
<dbReference type="Gene3D" id="3.30.70.270">
    <property type="match status" value="1"/>
</dbReference>
<evidence type="ECO:0000259" key="9">
    <source>
        <dbReference type="PROSITE" id="PS50112"/>
    </source>
</evidence>
<dbReference type="PROSITE" id="PS50113">
    <property type="entry name" value="PAC"/>
    <property type="match status" value="1"/>
</dbReference>
<evidence type="ECO:0000256" key="3">
    <source>
        <dbReference type="ARBA" id="ARBA00022475"/>
    </source>
</evidence>
<keyword evidence="4 8" id="KW-0812">Transmembrane</keyword>
<dbReference type="PROSITE" id="PS50112">
    <property type="entry name" value="PAS"/>
    <property type="match status" value="1"/>
</dbReference>
<evidence type="ECO:0000256" key="8">
    <source>
        <dbReference type="SAM" id="Phobius"/>
    </source>
</evidence>
<evidence type="ECO:0000313" key="13">
    <source>
        <dbReference type="Proteomes" id="UP000264702"/>
    </source>
</evidence>
<keyword evidence="3" id="KW-1003">Cell membrane</keyword>
<comment type="subcellular location">
    <subcellularLocation>
        <location evidence="1">Cell membrane</location>
        <topology evidence="1">Multi-pass membrane protein</topology>
    </subcellularLocation>
</comment>
<dbReference type="GO" id="GO:1902201">
    <property type="term" value="P:negative regulation of bacterial-type flagellum-dependent cell motility"/>
    <property type="evidence" value="ECO:0007669"/>
    <property type="project" value="TreeGrafter"/>
</dbReference>
<dbReference type="GO" id="GO:0043709">
    <property type="term" value="P:cell adhesion involved in single-species biofilm formation"/>
    <property type="evidence" value="ECO:0007669"/>
    <property type="project" value="TreeGrafter"/>
</dbReference>
<feature type="domain" description="PAC" evidence="10">
    <location>
        <begin position="384"/>
        <end position="437"/>
    </location>
</feature>
<name>A0A372IJV0_9BACT</name>
<dbReference type="InterPro" id="IPR013655">
    <property type="entry name" value="PAS_fold_3"/>
</dbReference>
<dbReference type="CDD" id="cd00130">
    <property type="entry name" value="PAS"/>
    <property type="match status" value="1"/>
</dbReference>
<feature type="domain" description="PAS" evidence="9">
    <location>
        <begin position="311"/>
        <end position="381"/>
    </location>
</feature>
<evidence type="ECO:0000259" key="11">
    <source>
        <dbReference type="PROSITE" id="PS50887"/>
    </source>
</evidence>
<feature type="domain" description="GGDEF" evidence="11">
    <location>
        <begin position="476"/>
        <end position="613"/>
    </location>
</feature>
<sequence length="630" mass="69400">MISPGVSRNPESHDFPSFSRLAGIALLLIVLFAVASLLNARSWSAGGVTIFWPSNGLLLGVLLCSSRRQWPVWLILAALIDFSANILLGDRALMAGWLTSCNMLEVLLAALPLYPIIAPRPDLTQRRQLISLLLYGMFLAPAVASLLASPAVEHSFYFSGLMLHRFQIWFTADALGITIVTPLYLAFTQSRPFQSRRWNEIISLFALLLLVTILVFWQVRFPLFFLVLPFLLLLGLRLGLAGSALGLLLVAVVGGLFTTMNRGPAALISGGTLSGRILLLQCFLAVSMLVLYIPEVVIAERKRLQQNLQASEARFRLLAEASRDVIVLTDLEGHRDYVSPSVTEVLGWMPEDVIGGSYHQLVHPDDVASLSRLLKDCEEGKPARALPYRCRNSQGEYHWVETNPRLYRDPATGSPAGFVNIVRDISDRRAAEEELNKAFRMVESLATVDGLTGLANRRRFDETLEREWSRAQREQSTLSLLMIDVDHFKRYNDAYGHLAGDDCLRRIAQSIALFAGRSADLAARYGGEEFAIILPGTAASGSLEVAQRILADVEQCRIPHSNNAAWDVVTISIGSATFSPIDGDSCSQLVRIADEALYRAKHAGRNRVEAEDSLSVRRLTGDSGGESVDS</sequence>
<feature type="transmembrane region" description="Helical" evidence="8">
    <location>
        <begin position="223"/>
        <end position="256"/>
    </location>
</feature>
<protein>
    <recommendedName>
        <fullName evidence="2">diguanylate cyclase</fullName>
        <ecNumber evidence="2">2.7.7.65</ecNumber>
    </recommendedName>
</protein>
<feature type="transmembrane region" description="Helical" evidence="8">
    <location>
        <begin position="129"/>
        <end position="148"/>
    </location>
</feature>
<evidence type="ECO:0000256" key="1">
    <source>
        <dbReference type="ARBA" id="ARBA00004651"/>
    </source>
</evidence>
<keyword evidence="5 8" id="KW-1133">Transmembrane helix</keyword>
<evidence type="ECO:0000259" key="10">
    <source>
        <dbReference type="PROSITE" id="PS50113"/>
    </source>
</evidence>
<dbReference type="SUPFAM" id="SSF55073">
    <property type="entry name" value="Nucleotide cyclase"/>
    <property type="match status" value="1"/>
</dbReference>
<dbReference type="SMART" id="SM00267">
    <property type="entry name" value="GGDEF"/>
    <property type="match status" value="1"/>
</dbReference>
<proteinExistence type="predicted"/>
<keyword evidence="6 8" id="KW-0472">Membrane</keyword>
<feature type="transmembrane region" description="Helical" evidence="8">
    <location>
        <begin position="21"/>
        <end position="38"/>
    </location>
</feature>
<dbReference type="OrthoDB" id="9759607at2"/>
<dbReference type="PANTHER" id="PTHR45138:SF9">
    <property type="entry name" value="DIGUANYLATE CYCLASE DGCM-RELATED"/>
    <property type="match status" value="1"/>
</dbReference>
<evidence type="ECO:0000313" key="12">
    <source>
        <dbReference type="EMBL" id="RFU15222.1"/>
    </source>
</evidence>
<dbReference type="InterPro" id="IPR043128">
    <property type="entry name" value="Rev_trsase/Diguanyl_cyclase"/>
</dbReference>
<dbReference type="Gene3D" id="3.30.450.20">
    <property type="entry name" value="PAS domain"/>
    <property type="match status" value="1"/>
</dbReference>
<dbReference type="InterPro" id="IPR000014">
    <property type="entry name" value="PAS"/>
</dbReference>
<comment type="catalytic activity">
    <reaction evidence="7">
        <text>2 GTP = 3',3'-c-di-GMP + 2 diphosphate</text>
        <dbReference type="Rhea" id="RHEA:24898"/>
        <dbReference type="ChEBI" id="CHEBI:33019"/>
        <dbReference type="ChEBI" id="CHEBI:37565"/>
        <dbReference type="ChEBI" id="CHEBI:58805"/>
        <dbReference type="EC" id="2.7.7.65"/>
    </reaction>
</comment>
<accession>A0A372IJV0</accession>
<organism evidence="12 13">
    <name type="scientific">Paracidobacterium acidisoli</name>
    <dbReference type="NCBI Taxonomy" id="2303751"/>
    <lineage>
        <taxon>Bacteria</taxon>
        <taxon>Pseudomonadati</taxon>
        <taxon>Acidobacteriota</taxon>
        <taxon>Terriglobia</taxon>
        <taxon>Terriglobales</taxon>
        <taxon>Acidobacteriaceae</taxon>
        <taxon>Paracidobacterium</taxon>
    </lineage>
</organism>
<dbReference type="InterPro" id="IPR007895">
    <property type="entry name" value="MASE1"/>
</dbReference>
<dbReference type="InterPro" id="IPR029787">
    <property type="entry name" value="Nucleotide_cyclase"/>
</dbReference>
<dbReference type="GO" id="GO:0005886">
    <property type="term" value="C:plasma membrane"/>
    <property type="evidence" value="ECO:0007669"/>
    <property type="project" value="UniProtKB-SubCell"/>
</dbReference>
<dbReference type="SUPFAM" id="SSF55785">
    <property type="entry name" value="PYP-like sensor domain (PAS domain)"/>
    <property type="match status" value="1"/>
</dbReference>
<comment type="caution">
    <text evidence="12">The sequence shown here is derived from an EMBL/GenBank/DDBJ whole genome shotgun (WGS) entry which is preliminary data.</text>
</comment>
<evidence type="ECO:0000256" key="6">
    <source>
        <dbReference type="ARBA" id="ARBA00023136"/>
    </source>
</evidence>
<feature type="transmembrane region" description="Helical" evidence="8">
    <location>
        <begin position="277"/>
        <end position="294"/>
    </location>
</feature>
<feature type="transmembrane region" description="Helical" evidence="8">
    <location>
        <begin position="44"/>
        <end position="63"/>
    </location>
</feature>
<keyword evidence="13" id="KW-1185">Reference proteome</keyword>
<dbReference type="PANTHER" id="PTHR45138">
    <property type="entry name" value="REGULATORY COMPONENTS OF SENSORY TRANSDUCTION SYSTEM"/>
    <property type="match status" value="1"/>
</dbReference>
<evidence type="ECO:0000256" key="5">
    <source>
        <dbReference type="ARBA" id="ARBA00022989"/>
    </source>
</evidence>
<reference evidence="12 13" key="1">
    <citation type="submission" date="2018-08" db="EMBL/GenBank/DDBJ databases">
        <title>Acidipila sp. 4G-K13, an acidobacterium isolated from forest soil.</title>
        <authorList>
            <person name="Gao Z.-H."/>
            <person name="Qiu L.-H."/>
        </authorList>
    </citation>
    <scope>NUCLEOTIDE SEQUENCE [LARGE SCALE GENOMIC DNA]</scope>
    <source>
        <strain evidence="12 13">4G-K13</strain>
    </source>
</reference>
<dbReference type="CDD" id="cd01949">
    <property type="entry name" value="GGDEF"/>
    <property type="match status" value="1"/>
</dbReference>
<dbReference type="InterPro" id="IPR000160">
    <property type="entry name" value="GGDEF_dom"/>
</dbReference>
<dbReference type="GO" id="GO:0052621">
    <property type="term" value="F:diguanylate cyclase activity"/>
    <property type="evidence" value="ECO:0007669"/>
    <property type="project" value="UniProtKB-EC"/>
</dbReference>
<dbReference type="InterPro" id="IPR035965">
    <property type="entry name" value="PAS-like_dom_sf"/>
</dbReference>
<evidence type="ECO:0000256" key="2">
    <source>
        <dbReference type="ARBA" id="ARBA00012528"/>
    </source>
</evidence>
<gene>
    <name evidence="12" type="ORF">D0Y96_16125</name>
</gene>
<dbReference type="Pfam" id="PF08447">
    <property type="entry name" value="PAS_3"/>
    <property type="match status" value="1"/>
</dbReference>
<evidence type="ECO:0000256" key="4">
    <source>
        <dbReference type="ARBA" id="ARBA00022692"/>
    </source>
</evidence>
<feature type="transmembrane region" description="Helical" evidence="8">
    <location>
        <begin position="70"/>
        <end position="88"/>
    </location>
</feature>
<feature type="transmembrane region" description="Helical" evidence="8">
    <location>
        <begin position="168"/>
        <end position="186"/>
    </location>
</feature>
<feature type="transmembrane region" description="Helical" evidence="8">
    <location>
        <begin position="198"/>
        <end position="217"/>
    </location>
</feature>
<dbReference type="PROSITE" id="PS50887">
    <property type="entry name" value="GGDEF"/>
    <property type="match status" value="1"/>
</dbReference>
<dbReference type="InterPro" id="IPR000700">
    <property type="entry name" value="PAS-assoc_C"/>
</dbReference>
<dbReference type="EC" id="2.7.7.65" evidence="2"/>
<dbReference type="SMART" id="SM00091">
    <property type="entry name" value="PAS"/>
    <property type="match status" value="1"/>
</dbReference>
<dbReference type="FunFam" id="3.30.70.270:FF:000001">
    <property type="entry name" value="Diguanylate cyclase domain protein"/>
    <property type="match status" value="1"/>
</dbReference>